<organism evidence="1">
    <name type="scientific">Moorena producens (strain JHB)</name>
    <dbReference type="NCBI Taxonomy" id="1454205"/>
    <lineage>
        <taxon>Bacteria</taxon>
        <taxon>Bacillati</taxon>
        <taxon>Cyanobacteriota</taxon>
        <taxon>Cyanophyceae</taxon>
        <taxon>Coleofasciculales</taxon>
        <taxon>Coleofasciculaceae</taxon>
        <taxon>Moorena</taxon>
    </lineage>
</organism>
<name>A0A9Q9SS69_MOOP1</name>
<proteinExistence type="predicted"/>
<dbReference type="AlphaFoldDB" id="A0A9Q9SS69"/>
<dbReference type="EMBL" id="CP017708">
    <property type="protein sequence ID" value="WAN68670.1"/>
    <property type="molecule type" value="Genomic_DNA"/>
</dbReference>
<protein>
    <submittedName>
        <fullName evidence="1">Uncharacterized protein</fullName>
    </submittedName>
</protein>
<dbReference type="Proteomes" id="UP000176944">
    <property type="component" value="Chromosome"/>
</dbReference>
<reference evidence="1" key="2">
    <citation type="submission" date="2022-10" db="EMBL/GenBank/DDBJ databases">
        <authorList>
            <person name="Ngo T.-E."/>
        </authorList>
    </citation>
    <scope>NUCLEOTIDE SEQUENCE</scope>
    <source>
        <strain evidence="1">JHB</strain>
    </source>
</reference>
<gene>
    <name evidence="1" type="ORF">BJP36_40590</name>
</gene>
<evidence type="ECO:0000313" key="1">
    <source>
        <dbReference type="EMBL" id="WAN68670.1"/>
    </source>
</evidence>
<accession>A0A9Q9SS69</accession>
<reference evidence="1" key="1">
    <citation type="journal article" date="2017" name="Proc. Natl. Acad. Sci. U.S.A.">
        <title>Comparative genomics uncovers the prolific and distinctive metabolic potential of the cyanobacterial genus Moorea.</title>
        <authorList>
            <person name="Leao T."/>
            <person name="Castelao G."/>
            <person name="Korobeynikov A."/>
            <person name="Monroe E.A."/>
            <person name="Podell S."/>
            <person name="Glukhov E."/>
            <person name="Allen E.E."/>
            <person name="Gerwick W.H."/>
            <person name="Gerwick L."/>
        </authorList>
    </citation>
    <scope>NUCLEOTIDE SEQUENCE</scope>
    <source>
        <strain evidence="1">JHB</strain>
    </source>
</reference>
<sequence length="47" mass="5574">MRRWLEYLLYSSDPRYSIRNKWGCDRIQAESLAPRSLKAGSSRAQRT</sequence>